<proteinExistence type="predicted"/>
<evidence type="ECO:0000256" key="1">
    <source>
        <dbReference type="SAM" id="SignalP"/>
    </source>
</evidence>
<evidence type="ECO:0000313" key="2">
    <source>
        <dbReference type="EMBL" id="MCW4472912.1"/>
    </source>
</evidence>
<evidence type="ECO:0008006" key="4">
    <source>
        <dbReference type="Google" id="ProtNLM"/>
    </source>
</evidence>
<evidence type="ECO:0000313" key="3">
    <source>
        <dbReference type="Proteomes" id="UP001209922"/>
    </source>
</evidence>
<reference evidence="2 3" key="1">
    <citation type="submission" date="2022-10" db="EMBL/GenBank/DDBJ databases">
        <title>Xanthomonas sp. H13-6.</title>
        <authorList>
            <person name="Liu X."/>
            <person name="Deng Z."/>
            <person name="Jiang Y."/>
            <person name="Yu T."/>
            <person name="Ai J."/>
        </authorList>
    </citation>
    <scope>NUCLEOTIDE SEQUENCE [LARGE SCALE GENOMIC DNA]</scope>
    <source>
        <strain evidence="2 3">H13-6</strain>
    </source>
</reference>
<feature type="chain" id="PRO_5045327651" description="DUF2845 domain-containing protein" evidence="1">
    <location>
        <begin position="22"/>
        <end position="114"/>
    </location>
</feature>
<protein>
    <recommendedName>
        <fullName evidence="4">DUF2845 domain-containing protein</fullName>
    </recommendedName>
</protein>
<dbReference type="RefSeq" id="WP_265127898.1">
    <property type="nucleotide sequence ID" value="NZ_JAPCHY010000008.1"/>
</dbReference>
<organism evidence="2 3">
    <name type="scientific">Xanthomonas chitinilytica</name>
    <dbReference type="NCBI Taxonomy" id="2989819"/>
    <lineage>
        <taxon>Bacteria</taxon>
        <taxon>Pseudomonadati</taxon>
        <taxon>Pseudomonadota</taxon>
        <taxon>Gammaproteobacteria</taxon>
        <taxon>Lysobacterales</taxon>
        <taxon>Lysobacteraceae</taxon>
        <taxon>Xanthomonas</taxon>
    </lineage>
</organism>
<feature type="signal peptide" evidence="1">
    <location>
        <begin position="1"/>
        <end position="21"/>
    </location>
</feature>
<dbReference type="EMBL" id="JAPCHY010000008">
    <property type="protein sequence ID" value="MCW4472912.1"/>
    <property type="molecule type" value="Genomic_DNA"/>
</dbReference>
<name>A0ABT3JWN6_9XANT</name>
<keyword evidence="1" id="KW-0732">Signal</keyword>
<dbReference type="Proteomes" id="UP001209922">
    <property type="component" value="Unassembled WGS sequence"/>
</dbReference>
<gene>
    <name evidence="2" type="ORF">OK345_10385</name>
</gene>
<comment type="caution">
    <text evidence="2">The sequence shown here is derived from an EMBL/GenBank/DDBJ whole genome shotgun (WGS) entry which is preliminary data.</text>
</comment>
<keyword evidence="3" id="KW-1185">Reference proteome</keyword>
<sequence>MTRLRGLAVLVVLLWGADAAAATVASGRQCSADALQQARRLLAFHVDNDERAEVLPEVEALPSIVNPANSRQRFDVLQVWGSVYKGQYRMRLEYYRSGDSCVLMGQEILEHASL</sequence>
<accession>A0ABT3JWN6</accession>